<evidence type="ECO:0000313" key="1">
    <source>
        <dbReference type="EMBL" id="GJT82612.1"/>
    </source>
</evidence>
<sequence>MCPIPTLLFILTDRGLLSDETVGAYKWLLEEFKNAFGKDLNVVITDQDPSMKIAISVNAPPNTRNIAFVFGISLQNLVTKGTAISNKIDFKRRICDIVKVGSPAIPCIDELMTGLQRTNFYSESENHFFGKWTSPHLTLVEFLSHYDTAIEYQRYIERKNDHDSRYKNPKLKTDLQMEKEAIVQVDNAEKYSIRDMQAENRIRGDNNFVVYQRRNGGGAPAAQKISLTCSYYVVATPYPTLTLALRRSRNMDWKPVHFYKTCYNLRNIIV</sequence>
<proteinExistence type="predicted"/>
<reference evidence="1" key="1">
    <citation type="journal article" date="2022" name="Int. J. Mol. Sci.">
        <title>Draft Genome of Tanacetum Coccineum: Genomic Comparison of Closely Related Tanacetum-Family Plants.</title>
        <authorList>
            <person name="Yamashiro T."/>
            <person name="Shiraishi A."/>
            <person name="Nakayama K."/>
            <person name="Satake H."/>
        </authorList>
    </citation>
    <scope>NUCLEOTIDE SEQUENCE</scope>
</reference>
<organism evidence="1 2">
    <name type="scientific">Tanacetum coccineum</name>
    <dbReference type="NCBI Taxonomy" id="301880"/>
    <lineage>
        <taxon>Eukaryota</taxon>
        <taxon>Viridiplantae</taxon>
        <taxon>Streptophyta</taxon>
        <taxon>Embryophyta</taxon>
        <taxon>Tracheophyta</taxon>
        <taxon>Spermatophyta</taxon>
        <taxon>Magnoliopsida</taxon>
        <taxon>eudicotyledons</taxon>
        <taxon>Gunneridae</taxon>
        <taxon>Pentapetalae</taxon>
        <taxon>asterids</taxon>
        <taxon>campanulids</taxon>
        <taxon>Asterales</taxon>
        <taxon>Asteraceae</taxon>
        <taxon>Asteroideae</taxon>
        <taxon>Anthemideae</taxon>
        <taxon>Anthemidinae</taxon>
        <taxon>Tanacetum</taxon>
    </lineage>
</organism>
<accession>A0ABQ5H5W4</accession>
<dbReference type="EMBL" id="BQNB010019184">
    <property type="protein sequence ID" value="GJT82612.1"/>
    <property type="molecule type" value="Genomic_DNA"/>
</dbReference>
<evidence type="ECO:0000313" key="2">
    <source>
        <dbReference type="Proteomes" id="UP001151760"/>
    </source>
</evidence>
<dbReference type="PANTHER" id="PTHR47718:SF17">
    <property type="entry name" value="PROTEIN FAR1-RELATED SEQUENCE 5-LIKE"/>
    <property type="match status" value="1"/>
</dbReference>
<keyword evidence="2" id="KW-1185">Reference proteome</keyword>
<protein>
    <submittedName>
        <fullName evidence="1">FAR1 DNA binding domain, zinc finger, SWIM-type, MULE transposase domain containing protein</fullName>
    </submittedName>
</protein>
<comment type="caution">
    <text evidence="1">The sequence shown here is derived from an EMBL/GenBank/DDBJ whole genome shotgun (WGS) entry which is preliminary data.</text>
</comment>
<gene>
    <name evidence="1" type="ORF">Tco_1056954</name>
</gene>
<reference evidence="1" key="2">
    <citation type="submission" date="2022-01" db="EMBL/GenBank/DDBJ databases">
        <authorList>
            <person name="Yamashiro T."/>
            <person name="Shiraishi A."/>
            <person name="Satake H."/>
            <person name="Nakayama K."/>
        </authorList>
    </citation>
    <scope>NUCLEOTIDE SEQUENCE</scope>
</reference>
<dbReference type="PANTHER" id="PTHR47718">
    <property type="entry name" value="OS01G0519700 PROTEIN"/>
    <property type="match status" value="1"/>
</dbReference>
<name>A0ABQ5H5W4_9ASTR</name>
<dbReference type="Proteomes" id="UP001151760">
    <property type="component" value="Unassembled WGS sequence"/>
</dbReference>